<dbReference type="Gene3D" id="3.10.10.10">
    <property type="entry name" value="HIV Type 1 Reverse Transcriptase, subunit A, domain 1"/>
    <property type="match status" value="1"/>
</dbReference>
<proteinExistence type="predicted"/>
<dbReference type="STRING" id="6526.A0A2C9KYW7"/>
<gene>
    <name evidence="1" type="primary">106064738</name>
</gene>
<name>A0A2C9KYW7_BIOGL</name>
<evidence type="ECO:0008006" key="3">
    <source>
        <dbReference type="Google" id="ProtNLM"/>
    </source>
</evidence>
<evidence type="ECO:0000313" key="1">
    <source>
        <dbReference type="EnsemblMetazoa" id="BGLB025113-PA"/>
    </source>
</evidence>
<accession>A0A2C9KYW7</accession>
<dbReference type="AlphaFoldDB" id="A0A2C9KYW7"/>
<reference evidence="1" key="1">
    <citation type="submission" date="2020-05" db="UniProtKB">
        <authorList>
            <consortium name="EnsemblMetazoa"/>
        </authorList>
    </citation>
    <scope>IDENTIFICATION</scope>
    <source>
        <strain evidence="1">BB02</strain>
    </source>
</reference>
<dbReference type="KEGG" id="bgt:106064738"/>
<dbReference type="VEuPathDB" id="VectorBase:BGLB025113"/>
<dbReference type="PANTHER" id="PTHR37984">
    <property type="entry name" value="PROTEIN CBG26694"/>
    <property type="match status" value="1"/>
</dbReference>
<dbReference type="PANTHER" id="PTHR37984:SF5">
    <property type="entry name" value="PROTEIN NYNRIN-LIKE"/>
    <property type="match status" value="1"/>
</dbReference>
<dbReference type="InterPro" id="IPR050951">
    <property type="entry name" value="Retrovirus_Pol_polyprotein"/>
</dbReference>
<dbReference type="Proteomes" id="UP000076420">
    <property type="component" value="Unassembled WGS sequence"/>
</dbReference>
<dbReference type="SUPFAM" id="SSF56672">
    <property type="entry name" value="DNA/RNA polymerases"/>
    <property type="match status" value="1"/>
</dbReference>
<protein>
    <recommendedName>
        <fullName evidence="3">Peptidase A9 domain-containing protein</fullName>
    </recommendedName>
</protein>
<dbReference type="VEuPathDB" id="VectorBase:BGLAX_032328"/>
<sequence length="227" mass="25390">MEIPLLEEDMGDGQVRKILLVEDTTIPAQSECIIFGKVEGHCKTISTKLGETAKGTENILSVGKTLVISVGDRKVPERVMNLYSQENKLRAGSVIADCYSVDLITQCRDAEGSTNTVAKESAQIHKILTKMEENLSMEEYNKSEKLILEFMDIMPNDENDCGRTNLVQHSIDTGNARPIRKPSRRLQLAKQQEALDMLERMKQQEVIKPSNSPWCSPVVLVKKKDGT</sequence>
<dbReference type="InterPro" id="IPR043502">
    <property type="entry name" value="DNA/RNA_pol_sf"/>
</dbReference>
<organism evidence="1 2">
    <name type="scientific">Biomphalaria glabrata</name>
    <name type="common">Bloodfluke planorb</name>
    <name type="synonym">Freshwater snail</name>
    <dbReference type="NCBI Taxonomy" id="6526"/>
    <lineage>
        <taxon>Eukaryota</taxon>
        <taxon>Metazoa</taxon>
        <taxon>Spiralia</taxon>
        <taxon>Lophotrochozoa</taxon>
        <taxon>Mollusca</taxon>
        <taxon>Gastropoda</taxon>
        <taxon>Heterobranchia</taxon>
        <taxon>Euthyneura</taxon>
        <taxon>Panpulmonata</taxon>
        <taxon>Hygrophila</taxon>
        <taxon>Lymnaeoidea</taxon>
        <taxon>Planorbidae</taxon>
        <taxon>Biomphalaria</taxon>
    </lineage>
</organism>
<evidence type="ECO:0000313" key="2">
    <source>
        <dbReference type="Proteomes" id="UP000076420"/>
    </source>
</evidence>
<dbReference type="EnsemblMetazoa" id="BGLB025113-RA">
    <property type="protein sequence ID" value="BGLB025113-PA"/>
    <property type="gene ID" value="BGLB025113"/>
</dbReference>